<comment type="caution">
    <text evidence="3">The sequence shown here is derived from an EMBL/GenBank/DDBJ whole genome shotgun (WGS) entry which is preliminary data.</text>
</comment>
<protein>
    <recommendedName>
        <fullName evidence="5">Chitin-binding type-1 domain-containing protein</fullName>
    </recommendedName>
</protein>
<organism evidence="3 4">
    <name type="scientific">Xylaria flabelliformis</name>
    <dbReference type="NCBI Taxonomy" id="2512241"/>
    <lineage>
        <taxon>Eukaryota</taxon>
        <taxon>Fungi</taxon>
        <taxon>Dikarya</taxon>
        <taxon>Ascomycota</taxon>
        <taxon>Pezizomycotina</taxon>
        <taxon>Sordariomycetes</taxon>
        <taxon>Xylariomycetidae</taxon>
        <taxon>Xylariales</taxon>
        <taxon>Xylariaceae</taxon>
        <taxon>Xylaria</taxon>
    </lineage>
</organism>
<sequence length="420" mass="44179">MALNSLPLTGYEDPQKGACPDHFGFYRCGNVAACCPADPCGFLEFDNPCDAAIAALENQDSNNGDDGNGDDGDKDTITITTTTTTTRHASTLTPTPFSTKNTKTTSTADGSETSSVLETKNTASFTNLPFASSVDAPTTVVNSSTSATGSSSTSLSSSSSVTETMLPAPSEESNNSNGTAAPLPDTTIAGASVGGVVGGIALLLLVFWLLRRRRLSKRMSSLRGDSPGPNRPPHEKSIMDRHHSLTGTALGVQSFPEIGGQPPNPNQYSTYTYTEQPLLTGPRPDEGWPLRTASDPSLHQQFSSQQQPVYAELDSAETRLPGIIPSVTQSLNRRPSPQIHPSQLTPGFPGTQMAIQSRSGSGNFNVGVDQGYHGYATSGASGNANANANVLREAPPRATLNATDDERLNNLYANSWARGL</sequence>
<keyword evidence="2" id="KW-0472">Membrane</keyword>
<evidence type="ECO:0008006" key="5">
    <source>
        <dbReference type="Google" id="ProtNLM"/>
    </source>
</evidence>
<evidence type="ECO:0000313" key="3">
    <source>
        <dbReference type="EMBL" id="TRX98146.1"/>
    </source>
</evidence>
<dbReference type="AlphaFoldDB" id="A0A553ID74"/>
<evidence type="ECO:0000256" key="2">
    <source>
        <dbReference type="SAM" id="Phobius"/>
    </source>
</evidence>
<name>A0A553ID74_9PEZI</name>
<feature type="region of interest" description="Disordered" evidence="1">
    <location>
        <begin position="140"/>
        <end position="181"/>
    </location>
</feature>
<feature type="region of interest" description="Disordered" evidence="1">
    <location>
        <begin position="219"/>
        <end position="238"/>
    </location>
</feature>
<reference evidence="4" key="1">
    <citation type="submission" date="2019-06" db="EMBL/GenBank/DDBJ databases">
        <title>Draft genome sequence of the griseofulvin-producing fungus Xylaria cubensis strain G536.</title>
        <authorList>
            <person name="Mead M.E."/>
            <person name="Raja H.A."/>
            <person name="Steenwyk J.L."/>
            <person name="Knowles S.L."/>
            <person name="Oberlies N.H."/>
            <person name="Rokas A."/>
        </authorList>
    </citation>
    <scope>NUCLEOTIDE SEQUENCE [LARGE SCALE GENOMIC DNA]</scope>
    <source>
        <strain evidence="4">G536</strain>
    </source>
</reference>
<keyword evidence="4" id="KW-1185">Reference proteome</keyword>
<feature type="transmembrane region" description="Helical" evidence="2">
    <location>
        <begin position="188"/>
        <end position="210"/>
    </location>
</feature>
<feature type="compositionally biased region" description="Polar residues" evidence="1">
    <location>
        <begin position="87"/>
        <end position="115"/>
    </location>
</feature>
<proteinExistence type="predicted"/>
<dbReference type="STRING" id="2512241.A0A553ID74"/>
<dbReference type="Proteomes" id="UP000319160">
    <property type="component" value="Unassembled WGS sequence"/>
</dbReference>
<gene>
    <name evidence="3" type="ORF">FHL15_000791</name>
</gene>
<dbReference type="OrthoDB" id="4768516at2759"/>
<feature type="compositionally biased region" description="Low complexity" evidence="1">
    <location>
        <begin position="140"/>
        <end position="164"/>
    </location>
</feature>
<evidence type="ECO:0000256" key="1">
    <source>
        <dbReference type="SAM" id="MobiDB-lite"/>
    </source>
</evidence>
<keyword evidence="2" id="KW-0812">Transmembrane</keyword>
<feature type="region of interest" description="Disordered" evidence="1">
    <location>
        <begin position="58"/>
        <end position="115"/>
    </location>
</feature>
<evidence type="ECO:0000313" key="4">
    <source>
        <dbReference type="Proteomes" id="UP000319160"/>
    </source>
</evidence>
<accession>A0A553ID74</accession>
<keyword evidence="2" id="KW-1133">Transmembrane helix</keyword>
<feature type="compositionally biased region" description="Low complexity" evidence="1">
    <location>
        <begin position="77"/>
        <end position="86"/>
    </location>
</feature>
<dbReference type="EMBL" id="VFLP01000003">
    <property type="protein sequence ID" value="TRX98146.1"/>
    <property type="molecule type" value="Genomic_DNA"/>
</dbReference>